<gene>
    <name evidence="7" type="ORF">H9712_02760</name>
</gene>
<protein>
    <recommendedName>
        <fullName evidence="5">Rubredoxin</fullName>
    </recommendedName>
</protein>
<evidence type="ECO:0000256" key="4">
    <source>
        <dbReference type="ARBA" id="ARBA00023004"/>
    </source>
</evidence>
<sequence>MAEYAKSVAALCTVPVDAPKTECGKWVCSLCGYIYDPAEGDPAHGVAPGTPWEQVPSSWSCPLCGVDKEMFKKAE</sequence>
<dbReference type="PRINTS" id="PR00163">
    <property type="entry name" value="RUBREDOXIN"/>
</dbReference>
<dbReference type="SUPFAM" id="SSF57802">
    <property type="entry name" value="Rubredoxin-like"/>
    <property type="match status" value="1"/>
</dbReference>
<reference evidence="7" key="2">
    <citation type="submission" date="2021-04" db="EMBL/GenBank/DDBJ databases">
        <authorList>
            <person name="Gilroy R."/>
        </authorList>
    </citation>
    <scope>NUCLEOTIDE SEQUENCE</scope>
    <source>
        <strain evidence="7">CHK192-8294</strain>
    </source>
</reference>
<dbReference type="Gene3D" id="2.20.28.10">
    <property type="match status" value="1"/>
</dbReference>
<comment type="caution">
    <text evidence="7">The sequence shown here is derived from an EMBL/GenBank/DDBJ whole genome shotgun (WGS) entry which is preliminary data.</text>
</comment>
<dbReference type="InterPro" id="IPR050526">
    <property type="entry name" value="Rubredoxin_ET"/>
</dbReference>
<keyword evidence="1" id="KW-0813">Transport</keyword>
<dbReference type="PROSITE" id="PS00202">
    <property type="entry name" value="RUBREDOXIN"/>
    <property type="match status" value="1"/>
</dbReference>
<keyword evidence="3 5" id="KW-0249">Electron transport</keyword>
<dbReference type="Pfam" id="PF00301">
    <property type="entry name" value="Rubredoxin"/>
    <property type="match status" value="1"/>
</dbReference>
<evidence type="ECO:0000256" key="3">
    <source>
        <dbReference type="ARBA" id="ARBA00022982"/>
    </source>
</evidence>
<evidence type="ECO:0000256" key="2">
    <source>
        <dbReference type="ARBA" id="ARBA00022723"/>
    </source>
</evidence>
<evidence type="ECO:0000313" key="7">
    <source>
        <dbReference type="EMBL" id="HJB79885.1"/>
    </source>
</evidence>
<dbReference type="CDD" id="cd00730">
    <property type="entry name" value="rubredoxin"/>
    <property type="match status" value="1"/>
</dbReference>
<proteinExistence type="inferred from homology"/>
<reference evidence="7" key="1">
    <citation type="journal article" date="2021" name="PeerJ">
        <title>Extensive microbial diversity within the chicken gut microbiome revealed by metagenomics and culture.</title>
        <authorList>
            <person name="Gilroy R."/>
            <person name="Ravi A."/>
            <person name="Getino M."/>
            <person name="Pursley I."/>
            <person name="Horton D.L."/>
            <person name="Alikhan N.F."/>
            <person name="Baker D."/>
            <person name="Gharbi K."/>
            <person name="Hall N."/>
            <person name="Watson M."/>
            <person name="Adriaenssens E.M."/>
            <person name="Foster-Nyarko E."/>
            <person name="Jarju S."/>
            <person name="Secka A."/>
            <person name="Antonio M."/>
            <person name="Oren A."/>
            <person name="Chaudhuri R.R."/>
            <person name="La Ragione R."/>
            <person name="Hildebrand F."/>
            <person name="Pallen M.J."/>
        </authorList>
    </citation>
    <scope>NUCLEOTIDE SEQUENCE</scope>
    <source>
        <strain evidence="7">CHK192-8294</strain>
    </source>
</reference>
<dbReference type="PANTHER" id="PTHR47627:SF1">
    <property type="entry name" value="RUBREDOXIN-1-RELATED"/>
    <property type="match status" value="1"/>
</dbReference>
<keyword evidence="2 5" id="KW-0479">Metal-binding</keyword>
<dbReference type="InterPro" id="IPR018527">
    <property type="entry name" value="Rubredoxin_Fe_BS"/>
</dbReference>
<comment type="similarity">
    <text evidence="5">Belongs to the rubredoxin family.</text>
</comment>
<evidence type="ECO:0000256" key="1">
    <source>
        <dbReference type="ARBA" id="ARBA00022448"/>
    </source>
</evidence>
<evidence type="ECO:0000256" key="5">
    <source>
        <dbReference type="RuleBase" id="RU003820"/>
    </source>
</evidence>
<dbReference type="AlphaFoldDB" id="A0A9D2MLG1"/>
<dbReference type="Proteomes" id="UP000823921">
    <property type="component" value="Unassembled WGS sequence"/>
</dbReference>
<evidence type="ECO:0000259" key="6">
    <source>
        <dbReference type="PROSITE" id="PS50903"/>
    </source>
</evidence>
<dbReference type="InterPro" id="IPR024934">
    <property type="entry name" value="Rubredoxin-like_dom"/>
</dbReference>
<dbReference type="InterPro" id="IPR024935">
    <property type="entry name" value="Rubredoxin_dom"/>
</dbReference>
<organism evidence="7 8">
    <name type="scientific">Candidatus Flavonifractor intestinigallinarum</name>
    <dbReference type="NCBI Taxonomy" id="2838586"/>
    <lineage>
        <taxon>Bacteria</taxon>
        <taxon>Bacillati</taxon>
        <taxon>Bacillota</taxon>
        <taxon>Clostridia</taxon>
        <taxon>Eubacteriales</taxon>
        <taxon>Oscillospiraceae</taxon>
        <taxon>Flavonifractor</taxon>
    </lineage>
</organism>
<feature type="domain" description="Rubredoxin-like" evidence="6">
    <location>
        <begin position="23"/>
        <end position="74"/>
    </location>
</feature>
<evidence type="ECO:0000313" key="8">
    <source>
        <dbReference type="Proteomes" id="UP000823921"/>
    </source>
</evidence>
<dbReference type="PANTHER" id="PTHR47627">
    <property type="entry name" value="RUBREDOXIN"/>
    <property type="match status" value="1"/>
</dbReference>
<accession>A0A9D2MLG1</accession>
<dbReference type="GO" id="GO:0005506">
    <property type="term" value="F:iron ion binding"/>
    <property type="evidence" value="ECO:0007669"/>
    <property type="project" value="UniProtKB-UniRule"/>
</dbReference>
<comment type="cofactor">
    <cofactor evidence="5">
        <name>Fe(3+)</name>
        <dbReference type="ChEBI" id="CHEBI:29034"/>
    </cofactor>
</comment>
<dbReference type="GO" id="GO:0043448">
    <property type="term" value="P:alkane catabolic process"/>
    <property type="evidence" value="ECO:0007669"/>
    <property type="project" value="TreeGrafter"/>
</dbReference>
<dbReference type="GO" id="GO:0009055">
    <property type="term" value="F:electron transfer activity"/>
    <property type="evidence" value="ECO:0007669"/>
    <property type="project" value="TreeGrafter"/>
</dbReference>
<name>A0A9D2MLG1_9FIRM</name>
<dbReference type="PROSITE" id="PS50903">
    <property type="entry name" value="RUBREDOXIN_LIKE"/>
    <property type="match status" value="1"/>
</dbReference>
<dbReference type="EMBL" id="DWXO01000025">
    <property type="protein sequence ID" value="HJB79885.1"/>
    <property type="molecule type" value="Genomic_DNA"/>
</dbReference>
<keyword evidence="4 5" id="KW-0408">Iron</keyword>
<dbReference type="FunFam" id="2.20.28.10:FF:000001">
    <property type="entry name" value="Rubredoxin"/>
    <property type="match status" value="1"/>
</dbReference>